<reference evidence="2 3" key="1">
    <citation type="submission" date="2012-06" db="EMBL/GenBank/DDBJ databases">
        <title>The complete chromosome of genome of Turneriella parva DSM 21527.</title>
        <authorList>
            <consortium name="US DOE Joint Genome Institute (JGI-PGF)"/>
            <person name="Lucas S."/>
            <person name="Han J."/>
            <person name="Lapidus A."/>
            <person name="Bruce D."/>
            <person name="Goodwin L."/>
            <person name="Pitluck S."/>
            <person name="Peters L."/>
            <person name="Kyrpides N."/>
            <person name="Mavromatis K."/>
            <person name="Ivanova N."/>
            <person name="Mikhailova N."/>
            <person name="Chertkov O."/>
            <person name="Detter J.C."/>
            <person name="Tapia R."/>
            <person name="Han C."/>
            <person name="Land M."/>
            <person name="Hauser L."/>
            <person name="Markowitz V."/>
            <person name="Cheng J.-F."/>
            <person name="Hugenholtz P."/>
            <person name="Woyke T."/>
            <person name="Wu D."/>
            <person name="Gronow S."/>
            <person name="Wellnitz S."/>
            <person name="Brambilla E."/>
            <person name="Klenk H.-P."/>
            <person name="Eisen J.A."/>
        </authorList>
    </citation>
    <scope>NUCLEOTIDE SEQUENCE [LARGE SCALE GENOMIC DNA]</scope>
    <source>
        <strain evidence="3">ATCC BAA-1111 / DSM 21527 / NCTC 11395 / H</strain>
    </source>
</reference>
<evidence type="ECO:0000313" key="3">
    <source>
        <dbReference type="Proteomes" id="UP000006048"/>
    </source>
</evidence>
<dbReference type="AlphaFoldDB" id="I4BBB3"/>
<accession>I4BBB3</accession>
<dbReference type="Proteomes" id="UP000006048">
    <property type="component" value="Chromosome"/>
</dbReference>
<dbReference type="STRING" id="869212.Turpa_3936"/>
<evidence type="ECO:0000313" key="2">
    <source>
        <dbReference type="EMBL" id="AFM14570.1"/>
    </source>
</evidence>
<evidence type="ECO:0008006" key="4">
    <source>
        <dbReference type="Google" id="ProtNLM"/>
    </source>
</evidence>
<gene>
    <name evidence="2" type="ordered locus">Turpa_3936</name>
</gene>
<feature type="transmembrane region" description="Helical" evidence="1">
    <location>
        <begin position="378"/>
        <end position="396"/>
    </location>
</feature>
<organism evidence="2 3">
    <name type="scientific">Turneriella parva (strain ATCC BAA-1111 / DSM 21527 / NCTC 11395 / H)</name>
    <name type="common">Leptospira parva</name>
    <dbReference type="NCBI Taxonomy" id="869212"/>
    <lineage>
        <taxon>Bacteria</taxon>
        <taxon>Pseudomonadati</taxon>
        <taxon>Spirochaetota</taxon>
        <taxon>Spirochaetia</taxon>
        <taxon>Leptospirales</taxon>
        <taxon>Leptospiraceae</taxon>
        <taxon>Turneriella</taxon>
    </lineage>
</organism>
<dbReference type="SUPFAM" id="SSF53067">
    <property type="entry name" value="Actin-like ATPase domain"/>
    <property type="match status" value="1"/>
</dbReference>
<dbReference type="Gene3D" id="3.30.420.40">
    <property type="match status" value="2"/>
</dbReference>
<keyword evidence="1" id="KW-0472">Membrane</keyword>
<keyword evidence="1" id="KW-0812">Transmembrane</keyword>
<proteinExistence type="predicted"/>
<dbReference type="KEGG" id="tpx:Turpa_3936"/>
<name>I4BBB3_TURPD</name>
<evidence type="ECO:0000256" key="1">
    <source>
        <dbReference type="SAM" id="Phobius"/>
    </source>
</evidence>
<protein>
    <recommendedName>
        <fullName evidence="4">Fimbrial assembly family protein</fullName>
    </recommendedName>
</protein>
<keyword evidence="1" id="KW-1133">Transmembrane helix</keyword>
<sequence>MARTPVVIEINNYEIKGLAFRSGIAGRSFFQAETMLLDPQQSIAAQAAAFVAERYPGAIGVHFNVPYESLFTRELTFPFADRRKVREVMPFELEPLIPSDLAEVVYDSYLTTNSVTQSTRAIVAGSRKDVLIRFLDEFRQRDITVLGIYTPHDALFRLHPFTGLESCIMLHVSRLVSIIVIVLGGEWRFARVMPVGYDWLIAKLKAKLKSDVTETHRLLMALPSSLEDSAELDAFKKTYKITGPKFKALGDSIKEFTQVISHELEVSLRNLQIDQEDQATTGDKEETAEVKALNPHELTVALSSDLNNALVIENALAASIRHEVSPFPYDRTPLALLNREHLVTMGGAYSQTISGKMTLLKDDLKKWVVSSQTGASRIVGAIVAAAILLFATSFFIDLKRRGRELKEWEDRQTKVFQQFFAGAQIPENLSALSYAGELVRKEKQKTEIIEVFLKAPRLSAILVQLHQNISTEAGLEITSFYYSDRGVEINGLVPDFAKLEDIKRSLARASLLTAVESKNENSTPGPGGQNRIKFTLFCKVKKAEGT</sequence>
<keyword evidence="3" id="KW-1185">Reference proteome</keyword>
<dbReference type="RefSeq" id="WP_014805046.1">
    <property type="nucleotide sequence ID" value="NC_018020.1"/>
</dbReference>
<dbReference type="OrthoDB" id="5431056at2"/>
<dbReference type="EMBL" id="CP002959">
    <property type="protein sequence ID" value="AFM14570.1"/>
    <property type="molecule type" value="Genomic_DNA"/>
</dbReference>
<dbReference type="Gene3D" id="3.30.1490.300">
    <property type="match status" value="1"/>
</dbReference>
<dbReference type="InterPro" id="IPR043129">
    <property type="entry name" value="ATPase_NBD"/>
</dbReference>
<dbReference type="HOGENOM" id="CLU_498687_0_0_12"/>